<name>A0A090ED43_MESPL</name>
<dbReference type="EMBL" id="CCNE01000023">
    <property type="protein sequence ID" value="CDX58859.1"/>
    <property type="molecule type" value="Genomic_DNA"/>
</dbReference>
<sequence length="221" mass="24006">MNLAKTALLVIDLQNEYRPSAAWPVVGYDDVLANAAALIDAAREAGVPVIHAQAWVKPEERVGYARQEEILTEEFRSAVAGSDGAAICAEVAALPGDIVIHKHWPSAFRSTDLSRRLAALGVENLVVAGVLTDSCVTASVFDAVYEGFRVWLVKDACGSMTEAMHRTGMLDMANRLYGGGILRLPQALKALAGRPFDGWRCTRPVEFAYTLETVDRIYEAL</sequence>
<organism evidence="3 5">
    <name type="scientific">Mesorhizobium plurifarium</name>
    <dbReference type="NCBI Taxonomy" id="69974"/>
    <lineage>
        <taxon>Bacteria</taxon>
        <taxon>Pseudomonadati</taxon>
        <taxon>Pseudomonadota</taxon>
        <taxon>Alphaproteobacteria</taxon>
        <taxon>Hyphomicrobiales</taxon>
        <taxon>Phyllobacteriaceae</taxon>
        <taxon>Mesorhizobium</taxon>
    </lineage>
</organism>
<dbReference type="Proteomes" id="UP000045285">
    <property type="component" value="Unassembled WGS sequence"/>
</dbReference>
<dbReference type="SUPFAM" id="SSF52499">
    <property type="entry name" value="Isochorismatase-like hydrolases"/>
    <property type="match status" value="1"/>
</dbReference>
<reference evidence="5" key="2">
    <citation type="submission" date="2014-08" db="EMBL/GenBank/DDBJ databases">
        <authorList>
            <person name="Moulin L."/>
        </authorList>
    </citation>
    <scope>NUCLEOTIDE SEQUENCE [LARGE SCALE GENOMIC DNA]</scope>
</reference>
<evidence type="ECO:0000256" key="1">
    <source>
        <dbReference type="ARBA" id="ARBA00022801"/>
    </source>
</evidence>
<dbReference type="AlphaFoldDB" id="A0A090ED43"/>
<dbReference type="STRING" id="69974.MPLDJ20_120401"/>
<dbReference type="InterPro" id="IPR036380">
    <property type="entry name" value="Isochorismatase-like_sf"/>
</dbReference>
<dbReference type="PANTHER" id="PTHR43540:SF6">
    <property type="entry name" value="ISOCHORISMATASE-LIKE DOMAIN-CONTAINING PROTEIN"/>
    <property type="match status" value="1"/>
</dbReference>
<keyword evidence="5" id="KW-1185">Reference proteome</keyword>
<dbReference type="InterPro" id="IPR050272">
    <property type="entry name" value="Isochorismatase-like_hydrls"/>
</dbReference>
<evidence type="ECO:0000313" key="4">
    <source>
        <dbReference type="EMBL" id="CDX58859.1"/>
    </source>
</evidence>
<dbReference type="Gene3D" id="3.40.50.850">
    <property type="entry name" value="Isochorismatase-like"/>
    <property type="match status" value="1"/>
</dbReference>
<feature type="domain" description="Isochorismatase-like" evidence="2">
    <location>
        <begin position="6"/>
        <end position="175"/>
    </location>
</feature>
<dbReference type="InterPro" id="IPR000868">
    <property type="entry name" value="Isochorismatase-like_dom"/>
</dbReference>
<keyword evidence="1 3" id="KW-0378">Hydrolase</keyword>
<evidence type="ECO:0000313" key="6">
    <source>
        <dbReference type="Proteomes" id="UP000046122"/>
    </source>
</evidence>
<gene>
    <name evidence="3" type="ORF">MPL3356_60096</name>
    <name evidence="4" type="ORF">MPL3365_30347</name>
</gene>
<dbReference type="PANTHER" id="PTHR43540">
    <property type="entry name" value="PEROXYUREIDOACRYLATE/UREIDOACRYLATE AMIDOHYDROLASE-RELATED"/>
    <property type="match status" value="1"/>
</dbReference>
<protein>
    <submittedName>
        <fullName evidence="3">Isochorismatase hydrolase</fullName>
    </submittedName>
</protein>
<dbReference type="Proteomes" id="UP000046122">
    <property type="component" value="Unassembled WGS sequence"/>
</dbReference>
<dbReference type="CDD" id="cd00431">
    <property type="entry name" value="cysteine_hydrolases"/>
    <property type="match status" value="1"/>
</dbReference>
<evidence type="ECO:0000259" key="2">
    <source>
        <dbReference type="Pfam" id="PF00857"/>
    </source>
</evidence>
<accession>A0A090ED43</accession>
<proteinExistence type="predicted"/>
<dbReference type="EMBL" id="CCMZ01000056">
    <property type="protein sequence ID" value="CDX25799.1"/>
    <property type="molecule type" value="Genomic_DNA"/>
</dbReference>
<dbReference type="Pfam" id="PF00857">
    <property type="entry name" value="Isochorismatase"/>
    <property type="match status" value="1"/>
</dbReference>
<evidence type="ECO:0000313" key="3">
    <source>
        <dbReference type="EMBL" id="CDX25799.1"/>
    </source>
</evidence>
<dbReference type="GO" id="GO:0016787">
    <property type="term" value="F:hydrolase activity"/>
    <property type="evidence" value="ECO:0007669"/>
    <property type="project" value="UniProtKB-KW"/>
</dbReference>
<reference evidence="3 6" key="1">
    <citation type="submission" date="2014-08" db="EMBL/GenBank/DDBJ databases">
        <authorList>
            <person name="Moulin Lionel"/>
        </authorList>
    </citation>
    <scope>NUCLEOTIDE SEQUENCE [LARGE SCALE GENOMIC DNA]</scope>
</reference>
<evidence type="ECO:0000313" key="5">
    <source>
        <dbReference type="Proteomes" id="UP000045285"/>
    </source>
</evidence>